<evidence type="ECO:0000256" key="1">
    <source>
        <dbReference type="ARBA" id="ARBA00004514"/>
    </source>
</evidence>
<evidence type="ECO:0000256" key="4">
    <source>
        <dbReference type="ARBA" id="ARBA00023228"/>
    </source>
</evidence>
<dbReference type="InterPro" id="IPR035969">
    <property type="entry name" value="Rab-GAP_TBC_sf"/>
</dbReference>
<gene>
    <name evidence="7" type="ORF">X975_14389</name>
</gene>
<keyword evidence="4" id="KW-0458">Lysosome</keyword>
<feature type="non-terminal residue" evidence="7">
    <location>
        <position position="153"/>
    </location>
</feature>
<feature type="domain" description="Rab-GAP TBC" evidence="6">
    <location>
        <begin position="1"/>
        <end position="100"/>
    </location>
</feature>
<sequence length="153" mass="17380">VQNLIALAAVFHELTSSDVVAYFLFRNFVLYQRKFSINIKSLREQLEAVLRKEDSALYEHLRLIKAFEIIPVDLWFGRYFAQVLHKSSLARICDKVIGGSCKILSYVGAAILIVRRHPLLAQTGPEAAIELLKKIPEDTSDVVVNKALDLYYS</sequence>
<proteinExistence type="predicted"/>
<evidence type="ECO:0000256" key="3">
    <source>
        <dbReference type="ARBA" id="ARBA00015455"/>
    </source>
</evidence>
<dbReference type="Gene3D" id="1.10.472.80">
    <property type="entry name" value="Ypt/Rab-GAP domain of gyp1p, domain 3"/>
    <property type="match status" value="1"/>
</dbReference>
<dbReference type="InterPro" id="IPR039842">
    <property type="entry name" value="TBC1D7"/>
</dbReference>
<name>A0A087UF69_STEMI</name>
<reference evidence="7 8" key="1">
    <citation type="submission" date="2013-11" db="EMBL/GenBank/DDBJ databases">
        <title>Genome sequencing of Stegodyphus mimosarum.</title>
        <authorList>
            <person name="Bechsgaard J."/>
        </authorList>
    </citation>
    <scope>NUCLEOTIDE SEQUENCE [LARGE SCALE GENOMIC DNA]</scope>
</reference>
<dbReference type="PANTHER" id="PTHR13530">
    <property type="entry name" value="TBC1 DOMAIN FAMILY MEMBER 7"/>
    <property type="match status" value="1"/>
</dbReference>
<dbReference type="AlphaFoldDB" id="A0A087UF69"/>
<evidence type="ECO:0000313" key="8">
    <source>
        <dbReference type="Proteomes" id="UP000054359"/>
    </source>
</evidence>
<dbReference type="GO" id="GO:0005829">
    <property type="term" value="C:cytosol"/>
    <property type="evidence" value="ECO:0007669"/>
    <property type="project" value="UniProtKB-SubCell"/>
</dbReference>
<organism evidence="7 8">
    <name type="scientific">Stegodyphus mimosarum</name>
    <name type="common">African social velvet spider</name>
    <dbReference type="NCBI Taxonomy" id="407821"/>
    <lineage>
        <taxon>Eukaryota</taxon>
        <taxon>Metazoa</taxon>
        <taxon>Ecdysozoa</taxon>
        <taxon>Arthropoda</taxon>
        <taxon>Chelicerata</taxon>
        <taxon>Arachnida</taxon>
        <taxon>Araneae</taxon>
        <taxon>Araneomorphae</taxon>
        <taxon>Entelegynae</taxon>
        <taxon>Eresoidea</taxon>
        <taxon>Eresidae</taxon>
        <taxon>Stegodyphus</taxon>
    </lineage>
</organism>
<dbReference type="OMA" id="MIYWIAK"/>
<protein>
    <recommendedName>
        <fullName evidence="3">TBC1 domain family member 7</fullName>
    </recommendedName>
</protein>
<evidence type="ECO:0000313" key="7">
    <source>
        <dbReference type="EMBL" id="KFM76008.1"/>
    </source>
</evidence>
<dbReference type="STRING" id="407821.A0A087UF69"/>
<comment type="function">
    <text evidence="5">Non-catalytic component of the TSC-TBC complex, a multiprotein complex that acts as a negative regulator of the canonical mTORC1 complex, an evolutionarily conserved central nutrient sensor that stimulates anabolic reactions and macromolecule biosynthesis to promote cellular biomass generation and growth. The TSC-TBC complex acts as a GTPase-activating protein (GAP) for the small GTPase RHEB, a direct activator of the protein kinase activity of mTORC1. In absence of nutrients, the TSC-TBC complex inhibits mTORC1, thereby preventing phosphorylation of ribosomal protein S6 kinase (RPS6KB1 and RPS6KB2) and EIF4EBP1 (4E-BP1) by the mTORC1 signaling. The TSC-TBC complex is inactivated in response to nutrients, relieving inhibition of mTORC1.</text>
</comment>
<dbReference type="Pfam" id="PF00566">
    <property type="entry name" value="RabGAP-TBC"/>
    <property type="match status" value="1"/>
</dbReference>
<comment type="subcellular location">
    <subcellularLocation>
        <location evidence="1">Cytoplasm</location>
        <location evidence="1">Cytosol</location>
    </subcellularLocation>
    <subcellularLocation>
        <location evidence="2">Lysosome membrane</location>
    </subcellularLocation>
</comment>
<dbReference type="PROSITE" id="PS50086">
    <property type="entry name" value="TBC_RABGAP"/>
    <property type="match status" value="1"/>
</dbReference>
<dbReference type="Proteomes" id="UP000054359">
    <property type="component" value="Unassembled WGS sequence"/>
</dbReference>
<evidence type="ECO:0000259" key="6">
    <source>
        <dbReference type="PROSITE" id="PS50086"/>
    </source>
</evidence>
<dbReference type="SUPFAM" id="SSF47923">
    <property type="entry name" value="Ypt/Rab-GAP domain of gyp1p"/>
    <property type="match status" value="1"/>
</dbReference>
<dbReference type="InterPro" id="IPR000195">
    <property type="entry name" value="Rab-GAP-TBC_dom"/>
</dbReference>
<dbReference type="OrthoDB" id="18718at2759"/>
<evidence type="ECO:0000256" key="2">
    <source>
        <dbReference type="ARBA" id="ARBA00004656"/>
    </source>
</evidence>
<evidence type="ECO:0000256" key="5">
    <source>
        <dbReference type="ARBA" id="ARBA00046045"/>
    </source>
</evidence>
<dbReference type="GO" id="GO:0032007">
    <property type="term" value="P:negative regulation of TOR signaling"/>
    <property type="evidence" value="ECO:0007669"/>
    <property type="project" value="TreeGrafter"/>
</dbReference>
<keyword evidence="8" id="KW-1185">Reference proteome</keyword>
<dbReference type="GO" id="GO:0005765">
    <property type="term" value="C:lysosomal membrane"/>
    <property type="evidence" value="ECO:0007669"/>
    <property type="project" value="UniProtKB-SubCell"/>
</dbReference>
<accession>A0A087UF69</accession>
<feature type="non-terminal residue" evidence="7">
    <location>
        <position position="1"/>
    </location>
</feature>
<dbReference type="GO" id="GO:0005096">
    <property type="term" value="F:GTPase activator activity"/>
    <property type="evidence" value="ECO:0007669"/>
    <property type="project" value="TreeGrafter"/>
</dbReference>
<dbReference type="PANTHER" id="PTHR13530:SF3">
    <property type="entry name" value="TBC1 DOMAIN FAMILY MEMBER 7"/>
    <property type="match status" value="1"/>
</dbReference>
<dbReference type="EMBL" id="KK119551">
    <property type="protein sequence ID" value="KFM76008.1"/>
    <property type="molecule type" value="Genomic_DNA"/>
</dbReference>